<comment type="caution">
    <text evidence="2">The sequence shown here is derived from an EMBL/GenBank/DDBJ whole genome shotgun (WGS) entry which is preliminary data.</text>
</comment>
<evidence type="ECO:0000313" key="2">
    <source>
        <dbReference type="EMBL" id="PQQ09230.1"/>
    </source>
</evidence>
<protein>
    <submittedName>
        <fullName evidence="2">Kinesin-like protein KIN-14S isoform X1</fullName>
    </submittedName>
</protein>
<feature type="compositionally biased region" description="Low complexity" evidence="1">
    <location>
        <begin position="34"/>
        <end position="49"/>
    </location>
</feature>
<accession>A0A314YRX3</accession>
<organism evidence="2 3">
    <name type="scientific">Prunus yedoensis var. nudiflora</name>
    <dbReference type="NCBI Taxonomy" id="2094558"/>
    <lineage>
        <taxon>Eukaryota</taxon>
        <taxon>Viridiplantae</taxon>
        <taxon>Streptophyta</taxon>
        <taxon>Embryophyta</taxon>
        <taxon>Tracheophyta</taxon>
        <taxon>Spermatophyta</taxon>
        <taxon>Magnoliopsida</taxon>
        <taxon>eudicotyledons</taxon>
        <taxon>Gunneridae</taxon>
        <taxon>Pentapetalae</taxon>
        <taxon>rosids</taxon>
        <taxon>fabids</taxon>
        <taxon>Rosales</taxon>
        <taxon>Rosaceae</taxon>
        <taxon>Amygdaloideae</taxon>
        <taxon>Amygdaleae</taxon>
        <taxon>Prunus</taxon>
    </lineage>
</organism>
<sequence length="81" mass="9355">MTTPLHTSASRFNNGRQSFMRDPRKARYSRLFSPMPELTTEAETTPATMRRSSKFMGSPRQHSLAQQRRGIQQLLHYSGNQ</sequence>
<keyword evidence="3" id="KW-1185">Reference proteome</keyword>
<reference evidence="2 3" key="1">
    <citation type="submission" date="2018-02" db="EMBL/GenBank/DDBJ databases">
        <title>Draft genome of wild Prunus yedoensis var. nudiflora.</title>
        <authorList>
            <person name="Baek S."/>
            <person name="Kim J.-H."/>
            <person name="Choi K."/>
            <person name="Kim G.-B."/>
            <person name="Cho A."/>
            <person name="Jang H."/>
            <person name="Shin C.-H."/>
            <person name="Yu H.-J."/>
            <person name="Mun J.-H."/>
        </authorList>
    </citation>
    <scope>NUCLEOTIDE SEQUENCE [LARGE SCALE GENOMIC DNA]</scope>
    <source>
        <strain evidence="3">cv. Jeju island</strain>
        <tissue evidence="2">Leaf</tissue>
    </source>
</reference>
<feature type="compositionally biased region" description="Polar residues" evidence="1">
    <location>
        <begin position="1"/>
        <end position="17"/>
    </location>
</feature>
<dbReference type="AlphaFoldDB" id="A0A314YRX3"/>
<name>A0A314YRX3_PRUYE</name>
<feature type="compositionally biased region" description="Polar residues" evidence="1">
    <location>
        <begin position="60"/>
        <end position="70"/>
    </location>
</feature>
<feature type="region of interest" description="Disordered" evidence="1">
    <location>
        <begin position="1"/>
        <end position="81"/>
    </location>
</feature>
<evidence type="ECO:0000313" key="3">
    <source>
        <dbReference type="Proteomes" id="UP000250321"/>
    </source>
</evidence>
<dbReference type="EMBL" id="PJQY01000637">
    <property type="protein sequence ID" value="PQQ09230.1"/>
    <property type="molecule type" value="Genomic_DNA"/>
</dbReference>
<proteinExistence type="predicted"/>
<evidence type="ECO:0000256" key="1">
    <source>
        <dbReference type="SAM" id="MobiDB-lite"/>
    </source>
</evidence>
<dbReference type="STRING" id="2094558.A0A314YRX3"/>
<gene>
    <name evidence="2" type="ORF">Pyn_31375</name>
</gene>
<dbReference type="Proteomes" id="UP000250321">
    <property type="component" value="Unassembled WGS sequence"/>
</dbReference>